<proteinExistence type="predicted"/>
<dbReference type="AlphaFoldDB" id="A0A2A4JER8"/>
<organism evidence="1">
    <name type="scientific">Heliothis virescens</name>
    <name type="common">Tobacco budworm moth</name>
    <dbReference type="NCBI Taxonomy" id="7102"/>
    <lineage>
        <taxon>Eukaryota</taxon>
        <taxon>Metazoa</taxon>
        <taxon>Ecdysozoa</taxon>
        <taxon>Arthropoda</taxon>
        <taxon>Hexapoda</taxon>
        <taxon>Insecta</taxon>
        <taxon>Pterygota</taxon>
        <taxon>Neoptera</taxon>
        <taxon>Endopterygota</taxon>
        <taxon>Lepidoptera</taxon>
        <taxon>Glossata</taxon>
        <taxon>Ditrysia</taxon>
        <taxon>Noctuoidea</taxon>
        <taxon>Noctuidae</taxon>
        <taxon>Heliothinae</taxon>
        <taxon>Heliothis</taxon>
    </lineage>
</organism>
<dbReference type="EMBL" id="NWSH01001844">
    <property type="protein sequence ID" value="PCG69940.1"/>
    <property type="molecule type" value="Genomic_DNA"/>
</dbReference>
<sequence>MEEILRRLRVLVLQPAPCVCGDASYRNKQRRRQPWRCCTIAHDTADNGAWGAPTPLRELVANTPPPTLHRIEEKQISFQRIGHVTILQNEISCWIEIARKKVTAAVSCL</sequence>
<gene>
    <name evidence="1" type="ORF">B5V51_3520</name>
</gene>
<accession>A0A2A4JER8</accession>
<reference evidence="1" key="1">
    <citation type="submission" date="2017-09" db="EMBL/GenBank/DDBJ databases">
        <title>Contemporary evolution of a Lepidopteran species, Heliothis virescens, in response to modern agricultural practices.</title>
        <authorList>
            <person name="Fritz M.L."/>
            <person name="Deyonke A.M."/>
            <person name="Papanicolaou A."/>
            <person name="Micinski S."/>
            <person name="Westbrook J."/>
            <person name="Gould F."/>
        </authorList>
    </citation>
    <scope>NUCLEOTIDE SEQUENCE [LARGE SCALE GENOMIC DNA]</scope>
    <source>
        <strain evidence="1">HvINT-</strain>
        <tissue evidence="1">Whole body</tissue>
    </source>
</reference>
<comment type="caution">
    <text evidence="1">The sequence shown here is derived from an EMBL/GenBank/DDBJ whole genome shotgun (WGS) entry which is preliminary data.</text>
</comment>
<protein>
    <submittedName>
        <fullName evidence="1">Uncharacterized protein</fullName>
    </submittedName>
</protein>
<evidence type="ECO:0000313" key="1">
    <source>
        <dbReference type="EMBL" id="PCG69940.1"/>
    </source>
</evidence>
<name>A0A2A4JER8_HELVI</name>